<reference evidence="1 2" key="1">
    <citation type="submission" date="2020-01" db="EMBL/GenBank/DDBJ databases">
        <title>Genomes of bacteria type strains.</title>
        <authorList>
            <person name="Chen J."/>
            <person name="Zhu S."/>
            <person name="Chen J."/>
        </authorList>
    </citation>
    <scope>NUCLEOTIDE SEQUENCE [LARGE SCALE GENOMIC DNA]</scope>
    <source>
        <strain evidence="1 2">KCTC 52919</strain>
    </source>
</reference>
<organism evidence="1 2">
    <name type="scientific">Aurantimonas aggregata</name>
    <dbReference type="NCBI Taxonomy" id="2047720"/>
    <lineage>
        <taxon>Bacteria</taxon>
        <taxon>Pseudomonadati</taxon>
        <taxon>Pseudomonadota</taxon>
        <taxon>Alphaproteobacteria</taxon>
        <taxon>Hyphomicrobiales</taxon>
        <taxon>Aurantimonadaceae</taxon>
        <taxon>Aurantimonas</taxon>
    </lineage>
</organism>
<proteinExistence type="predicted"/>
<comment type="caution">
    <text evidence="1">The sequence shown here is derived from an EMBL/GenBank/DDBJ whole genome shotgun (WGS) entry which is preliminary data.</text>
</comment>
<evidence type="ECO:0000313" key="2">
    <source>
        <dbReference type="Proteomes" id="UP000476332"/>
    </source>
</evidence>
<evidence type="ECO:0000313" key="1">
    <source>
        <dbReference type="EMBL" id="NDV85573.1"/>
    </source>
</evidence>
<gene>
    <name evidence="1" type="ORF">GTW51_02555</name>
</gene>
<dbReference type="AlphaFoldDB" id="A0A6L9MCN5"/>
<keyword evidence="2" id="KW-1185">Reference proteome</keyword>
<dbReference type="EMBL" id="JAAAMJ010000001">
    <property type="protein sequence ID" value="NDV85573.1"/>
    <property type="molecule type" value="Genomic_DNA"/>
</dbReference>
<name>A0A6L9MCN5_9HYPH</name>
<accession>A0A6L9MCN5</accession>
<dbReference type="Proteomes" id="UP000476332">
    <property type="component" value="Unassembled WGS sequence"/>
</dbReference>
<protein>
    <submittedName>
        <fullName evidence="1">Uncharacterized protein</fullName>
    </submittedName>
</protein>
<dbReference type="RefSeq" id="WP_163042289.1">
    <property type="nucleotide sequence ID" value="NZ_JAAAMJ010000001.1"/>
</dbReference>
<sequence>MSTGLDSFDNFSWASLLAGSETLVVDPDARRAMRTANALEEAGARATIVPDRATALDRLLRRRFSLAVVALEPGATLDGDVDAALTAAGVRLMLLAEPARHERLRLSYPHAAVATLGISERALVMLLTGTRDE</sequence>